<dbReference type="Gene3D" id="1.20.1720.10">
    <property type="entry name" value="Multidrug resistance protein D"/>
    <property type="match status" value="1"/>
</dbReference>
<gene>
    <name evidence="9" type="primary">hsrA_3</name>
    <name evidence="9" type="ORF">LMG032447_01296</name>
</gene>
<proteinExistence type="predicted"/>
<comment type="subcellular location">
    <subcellularLocation>
        <location evidence="1">Cell membrane</location>
        <topology evidence="1">Multi-pass membrane protein</topology>
    </subcellularLocation>
</comment>
<keyword evidence="4 7" id="KW-0812">Transmembrane</keyword>
<accession>A0ABM9D2Z0</accession>
<keyword evidence="10" id="KW-1185">Reference proteome</keyword>
<evidence type="ECO:0000256" key="3">
    <source>
        <dbReference type="ARBA" id="ARBA00022475"/>
    </source>
</evidence>
<keyword evidence="2" id="KW-0813">Transport</keyword>
<feature type="transmembrane region" description="Helical" evidence="7">
    <location>
        <begin position="52"/>
        <end position="72"/>
    </location>
</feature>
<dbReference type="Gene3D" id="1.20.1250.20">
    <property type="entry name" value="MFS general substrate transporter like domains"/>
    <property type="match status" value="1"/>
</dbReference>
<dbReference type="Proteomes" id="UP000838102">
    <property type="component" value="Unassembled WGS sequence"/>
</dbReference>
<organism evidence="9 10">
    <name type="scientific">Convivina praedatoris</name>
    <dbReference type="NCBI Taxonomy" id="2880963"/>
    <lineage>
        <taxon>Bacteria</taxon>
        <taxon>Bacillati</taxon>
        <taxon>Bacillota</taxon>
        <taxon>Bacilli</taxon>
        <taxon>Lactobacillales</taxon>
        <taxon>Lactobacillaceae</taxon>
        <taxon>Convivina</taxon>
    </lineage>
</organism>
<feature type="transmembrane region" description="Helical" evidence="7">
    <location>
        <begin position="399"/>
        <end position="420"/>
    </location>
</feature>
<dbReference type="InterPro" id="IPR011701">
    <property type="entry name" value="MFS"/>
</dbReference>
<keyword evidence="5 7" id="KW-1133">Transmembrane helix</keyword>
<feature type="transmembrane region" description="Helical" evidence="7">
    <location>
        <begin position="16"/>
        <end position="40"/>
    </location>
</feature>
<feature type="transmembrane region" description="Helical" evidence="7">
    <location>
        <begin position="199"/>
        <end position="216"/>
    </location>
</feature>
<reference evidence="9" key="1">
    <citation type="submission" date="2022-03" db="EMBL/GenBank/DDBJ databases">
        <authorList>
            <person name="Hettiarachchi G."/>
        </authorList>
    </citation>
    <scope>NUCLEOTIDE SEQUENCE</scope>
    <source>
        <strain evidence="9">LMG 32447</strain>
    </source>
</reference>
<evidence type="ECO:0000256" key="7">
    <source>
        <dbReference type="SAM" id="Phobius"/>
    </source>
</evidence>
<feature type="transmembrane region" description="Helical" evidence="7">
    <location>
        <begin position="109"/>
        <end position="126"/>
    </location>
</feature>
<evidence type="ECO:0000256" key="5">
    <source>
        <dbReference type="ARBA" id="ARBA00022989"/>
    </source>
</evidence>
<sequence>MDNQEMTIAQLKQATLVVAAAFFMQMLDSTIVTTALPRIANDLSVSQSSASLVISSYLLASAVFIPLSGWLARIFQRRTLFLGAVTLFTISSGLGGLATTLPMLLCMRIIQGMAGSLMIPVGRLMILAHTPAPKLLQILSYLIWPALIAPAIAPLLGGYIITYLDWHWIFYINIPIGLLILLTGHWAIRDHNKPEQNPFDLLGFLLVSITGVSLLISSEILSHGMQSLLLGLLLLIGGIVAGLGAFYHLKHAKHPLFSLDALKIPSFRVYQSGGTIFWMTIGALPYLLTLFLQIAFGWNAVQAGSYVLFIFLGNLIIKPFTTPIIQRLGYRRTIATSLIVATLSTFGFAFLTRQTNPILIVSLAFISGIGRSLALTGYNGLSFSELQSQQKNSANTLQAVVQMLSQGLGIGFSATLVAIFEQFSSVRTSYSMTFICIGIISIYAIVEILHLQKDVGAQTLNQSET</sequence>
<feature type="transmembrane region" description="Helical" evidence="7">
    <location>
        <begin position="79"/>
        <end position="103"/>
    </location>
</feature>
<name>A0ABM9D2Z0_9LACO</name>
<feature type="transmembrane region" description="Helical" evidence="7">
    <location>
        <begin position="276"/>
        <end position="297"/>
    </location>
</feature>
<evidence type="ECO:0000256" key="2">
    <source>
        <dbReference type="ARBA" id="ARBA00022448"/>
    </source>
</evidence>
<feature type="transmembrane region" description="Helical" evidence="7">
    <location>
        <begin position="358"/>
        <end position="378"/>
    </location>
</feature>
<evidence type="ECO:0000256" key="6">
    <source>
        <dbReference type="ARBA" id="ARBA00023136"/>
    </source>
</evidence>
<evidence type="ECO:0000259" key="8">
    <source>
        <dbReference type="PROSITE" id="PS50850"/>
    </source>
</evidence>
<keyword evidence="3" id="KW-1003">Cell membrane</keyword>
<feature type="transmembrane region" description="Helical" evidence="7">
    <location>
        <begin position="138"/>
        <end position="162"/>
    </location>
</feature>
<dbReference type="InterPro" id="IPR020846">
    <property type="entry name" value="MFS_dom"/>
</dbReference>
<dbReference type="PANTHER" id="PTHR42718">
    <property type="entry name" value="MAJOR FACILITATOR SUPERFAMILY MULTIDRUG TRANSPORTER MFSC"/>
    <property type="match status" value="1"/>
</dbReference>
<feature type="transmembrane region" description="Helical" evidence="7">
    <location>
        <begin position="228"/>
        <end position="249"/>
    </location>
</feature>
<dbReference type="RefSeq" id="WP_248706649.1">
    <property type="nucleotide sequence ID" value="NZ_CAKOET010000011.1"/>
</dbReference>
<keyword evidence="6 7" id="KW-0472">Membrane</keyword>
<dbReference type="Pfam" id="PF07690">
    <property type="entry name" value="MFS_1"/>
    <property type="match status" value="1"/>
</dbReference>
<feature type="transmembrane region" description="Helical" evidence="7">
    <location>
        <begin position="432"/>
        <end position="451"/>
    </location>
</feature>
<feature type="transmembrane region" description="Helical" evidence="7">
    <location>
        <begin position="168"/>
        <end position="187"/>
    </location>
</feature>
<evidence type="ECO:0000256" key="1">
    <source>
        <dbReference type="ARBA" id="ARBA00004651"/>
    </source>
</evidence>
<feature type="transmembrane region" description="Helical" evidence="7">
    <location>
        <begin position="333"/>
        <end position="352"/>
    </location>
</feature>
<dbReference type="SUPFAM" id="SSF103473">
    <property type="entry name" value="MFS general substrate transporter"/>
    <property type="match status" value="1"/>
</dbReference>
<comment type="caution">
    <text evidence="9">The sequence shown here is derived from an EMBL/GenBank/DDBJ whole genome shotgun (WGS) entry which is preliminary data.</text>
</comment>
<evidence type="ECO:0000256" key="4">
    <source>
        <dbReference type="ARBA" id="ARBA00022692"/>
    </source>
</evidence>
<dbReference type="PROSITE" id="PS50850">
    <property type="entry name" value="MFS"/>
    <property type="match status" value="1"/>
</dbReference>
<evidence type="ECO:0000313" key="9">
    <source>
        <dbReference type="EMBL" id="CAH1856482.1"/>
    </source>
</evidence>
<dbReference type="EMBL" id="CAKOEU010000007">
    <property type="protein sequence ID" value="CAH1856482.1"/>
    <property type="molecule type" value="Genomic_DNA"/>
</dbReference>
<feature type="domain" description="Major facilitator superfamily (MFS) profile" evidence="8">
    <location>
        <begin position="14"/>
        <end position="456"/>
    </location>
</feature>
<evidence type="ECO:0000313" key="10">
    <source>
        <dbReference type="Proteomes" id="UP000838102"/>
    </source>
</evidence>
<dbReference type="PANTHER" id="PTHR42718:SF46">
    <property type="entry name" value="BLR6921 PROTEIN"/>
    <property type="match status" value="1"/>
</dbReference>
<protein>
    <submittedName>
        <fullName evidence="9">Transport protein HsrA</fullName>
    </submittedName>
</protein>
<dbReference type="InterPro" id="IPR036259">
    <property type="entry name" value="MFS_trans_sf"/>
</dbReference>
<feature type="transmembrane region" description="Helical" evidence="7">
    <location>
        <begin position="303"/>
        <end position="321"/>
    </location>
</feature>